<keyword evidence="4" id="KW-0804">Transcription</keyword>
<dbReference type="PANTHER" id="PTHR30346">
    <property type="entry name" value="TRANSCRIPTIONAL DUAL REGULATOR HCAR-RELATED"/>
    <property type="match status" value="1"/>
</dbReference>
<protein>
    <submittedName>
        <fullName evidence="6">LysR family transcriptional regulator</fullName>
    </submittedName>
</protein>
<dbReference type="PANTHER" id="PTHR30346:SF30">
    <property type="entry name" value="SMALL NEUTRAL PROTEASE REGULATORY PROTEIN"/>
    <property type="match status" value="1"/>
</dbReference>
<dbReference type="InterPro" id="IPR036390">
    <property type="entry name" value="WH_DNA-bd_sf"/>
</dbReference>
<dbReference type="CDD" id="cd08414">
    <property type="entry name" value="PBP2_LTTR_aromatics_like"/>
    <property type="match status" value="1"/>
</dbReference>
<comment type="similarity">
    <text evidence="1">Belongs to the LysR transcriptional regulatory family.</text>
</comment>
<accession>A0A8J3ZQ78</accession>
<dbReference type="GO" id="GO:0003700">
    <property type="term" value="F:DNA-binding transcription factor activity"/>
    <property type="evidence" value="ECO:0007669"/>
    <property type="project" value="InterPro"/>
</dbReference>
<name>A0A8J3ZQ78_9ACTN</name>
<feature type="domain" description="HTH lysR-type" evidence="5">
    <location>
        <begin position="3"/>
        <end position="60"/>
    </location>
</feature>
<dbReference type="Pfam" id="PF03466">
    <property type="entry name" value="LysR_substrate"/>
    <property type="match status" value="1"/>
</dbReference>
<dbReference type="SUPFAM" id="SSF53850">
    <property type="entry name" value="Periplasmic binding protein-like II"/>
    <property type="match status" value="1"/>
</dbReference>
<dbReference type="GO" id="GO:0003677">
    <property type="term" value="F:DNA binding"/>
    <property type="evidence" value="ECO:0007669"/>
    <property type="project" value="UniProtKB-KW"/>
</dbReference>
<evidence type="ECO:0000256" key="2">
    <source>
        <dbReference type="ARBA" id="ARBA00023015"/>
    </source>
</evidence>
<dbReference type="InterPro" id="IPR000847">
    <property type="entry name" value="LysR_HTH_N"/>
</dbReference>
<evidence type="ECO:0000256" key="1">
    <source>
        <dbReference type="ARBA" id="ARBA00009437"/>
    </source>
</evidence>
<evidence type="ECO:0000256" key="4">
    <source>
        <dbReference type="ARBA" id="ARBA00023163"/>
    </source>
</evidence>
<dbReference type="GO" id="GO:0032993">
    <property type="term" value="C:protein-DNA complex"/>
    <property type="evidence" value="ECO:0007669"/>
    <property type="project" value="TreeGrafter"/>
</dbReference>
<dbReference type="Pfam" id="PF00126">
    <property type="entry name" value="HTH_1"/>
    <property type="match status" value="1"/>
</dbReference>
<organism evidence="6 7">
    <name type="scientific">Virgisporangium ochraceum</name>
    <dbReference type="NCBI Taxonomy" id="65505"/>
    <lineage>
        <taxon>Bacteria</taxon>
        <taxon>Bacillati</taxon>
        <taxon>Actinomycetota</taxon>
        <taxon>Actinomycetes</taxon>
        <taxon>Micromonosporales</taxon>
        <taxon>Micromonosporaceae</taxon>
        <taxon>Virgisporangium</taxon>
    </lineage>
</organism>
<dbReference type="Gene3D" id="3.40.190.290">
    <property type="match status" value="1"/>
</dbReference>
<dbReference type="AlphaFoldDB" id="A0A8J3ZQ78"/>
<evidence type="ECO:0000256" key="3">
    <source>
        <dbReference type="ARBA" id="ARBA00023125"/>
    </source>
</evidence>
<evidence type="ECO:0000313" key="7">
    <source>
        <dbReference type="Proteomes" id="UP000635606"/>
    </source>
</evidence>
<dbReference type="RefSeq" id="WP_203928355.1">
    <property type="nucleotide sequence ID" value="NZ_BOPH01000041.1"/>
</dbReference>
<sequence length="343" mass="36774">MELELRHLRVICVVAEAGSIGRAAAALRVSQPGLSAQLHRIERMLGGTLFIRRNHGVTTTSFGEMVLTRCRAVLPTIDELSRATTRVTLDAVGTEPRLLRIGTVNAPLLPALVTGLTGRFPTAAITTHGEGSPTPLVHMVAGGLLELAVAGENPVYELPVRPEVAYHTVATEPVFALLAADHPLAARAEIDLADLAGERFGLPRPDDDRCHEYYALACLAAGFEMRATHDVEGTPLLDLIRAGHAVTFCQATFRTSPDLAVVPLAGTPLWYRHVLIWPREGVLADHGALVCGLAAAGYHAAVRRNSAYPAWLARHGDLVRPAATRVEERPSAARVEPRPPACC</sequence>
<comment type="caution">
    <text evidence="6">The sequence shown here is derived from an EMBL/GenBank/DDBJ whole genome shotgun (WGS) entry which is preliminary data.</text>
</comment>
<gene>
    <name evidence="6" type="ORF">Voc01_033210</name>
</gene>
<dbReference type="Gene3D" id="1.10.10.10">
    <property type="entry name" value="Winged helix-like DNA-binding domain superfamily/Winged helix DNA-binding domain"/>
    <property type="match status" value="1"/>
</dbReference>
<dbReference type="InterPro" id="IPR036388">
    <property type="entry name" value="WH-like_DNA-bd_sf"/>
</dbReference>
<keyword evidence="2" id="KW-0805">Transcription regulation</keyword>
<proteinExistence type="inferred from homology"/>
<evidence type="ECO:0000259" key="5">
    <source>
        <dbReference type="PROSITE" id="PS50931"/>
    </source>
</evidence>
<dbReference type="SUPFAM" id="SSF46785">
    <property type="entry name" value="Winged helix' DNA-binding domain"/>
    <property type="match status" value="1"/>
</dbReference>
<dbReference type="Proteomes" id="UP000635606">
    <property type="component" value="Unassembled WGS sequence"/>
</dbReference>
<dbReference type="EMBL" id="BOPH01000041">
    <property type="protein sequence ID" value="GIJ68404.1"/>
    <property type="molecule type" value="Genomic_DNA"/>
</dbReference>
<dbReference type="PRINTS" id="PR00039">
    <property type="entry name" value="HTHLYSR"/>
</dbReference>
<dbReference type="PROSITE" id="PS50931">
    <property type="entry name" value="HTH_LYSR"/>
    <property type="match status" value="1"/>
</dbReference>
<keyword evidence="7" id="KW-1185">Reference proteome</keyword>
<dbReference type="InterPro" id="IPR005119">
    <property type="entry name" value="LysR_subst-bd"/>
</dbReference>
<evidence type="ECO:0000313" key="6">
    <source>
        <dbReference type="EMBL" id="GIJ68404.1"/>
    </source>
</evidence>
<keyword evidence="3" id="KW-0238">DNA-binding</keyword>
<reference evidence="6" key="1">
    <citation type="submission" date="2021-01" db="EMBL/GenBank/DDBJ databases">
        <title>Whole genome shotgun sequence of Virgisporangium ochraceum NBRC 16418.</title>
        <authorList>
            <person name="Komaki H."/>
            <person name="Tamura T."/>
        </authorList>
    </citation>
    <scope>NUCLEOTIDE SEQUENCE</scope>
    <source>
        <strain evidence="6">NBRC 16418</strain>
    </source>
</reference>